<evidence type="ECO:0000256" key="3">
    <source>
        <dbReference type="ARBA" id="ARBA00023163"/>
    </source>
</evidence>
<sequence>MQIQYFERLNPEMECIYLLERRYQAGEDAPHSIPALRDYLSGKYNIPMFELEAMLQPLIDLENYVVSNLQVSEEQLRFFFSSRGGTTSALARPLYAVLHSRPHYGSLPEAEKLGALKRVLARVLGLETEDLAGIDSFDALIRFLLQSPATEDVKWICTALFYSIDEYMEELDIILRKATALFLEHVPDTAASLCRSAMKDAKAKIGDDPVALFVNLSLPQRPERLTVVPSMMAFHGVQWDFAAETLYYGVYYTQLGELIVKYSDQSASLVRRLKSIGDKSRLEILRAVKDGPCNGQDIAEKLSLAPATISHHMNLLCNEGLLTATRRGTSLYYEPDCENLSRFLRELEHYLL</sequence>
<keyword evidence="2" id="KW-0238">DNA-binding</keyword>
<dbReference type="PANTHER" id="PTHR33154:SF18">
    <property type="entry name" value="ARSENICAL RESISTANCE OPERON REPRESSOR"/>
    <property type="match status" value="1"/>
</dbReference>
<protein>
    <submittedName>
        <fullName evidence="5">Metalloregulator ArsR/SmtB family transcription factor</fullName>
    </submittedName>
</protein>
<accession>A0ABV1G3R3</accession>
<evidence type="ECO:0000259" key="4">
    <source>
        <dbReference type="PROSITE" id="PS50987"/>
    </source>
</evidence>
<feature type="domain" description="HTH arsR-type" evidence="4">
    <location>
        <begin position="261"/>
        <end position="352"/>
    </location>
</feature>
<dbReference type="Pfam" id="PF01022">
    <property type="entry name" value="HTH_5"/>
    <property type="match status" value="1"/>
</dbReference>
<evidence type="ECO:0000256" key="2">
    <source>
        <dbReference type="ARBA" id="ARBA00023125"/>
    </source>
</evidence>
<keyword evidence="6" id="KW-1185">Reference proteome</keyword>
<comment type="caution">
    <text evidence="5">The sequence shown here is derived from an EMBL/GenBank/DDBJ whole genome shotgun (WGS) entry which is preliminary data.</text>
</comment>
<dbReference type="PROSITE" id="PS50987">
    <property type="entry name" value="HTH_ARSR_2"/>
    <property type="match status" value="1"/>
</dbReference>
<keyword evidence="3" id="KW-0804">Transcription</keyword>
<evidence type="ECO:0000313" key="5">
    <source>
        <dbReference type="EMBL" id="MEQ2509979.1"/>
    </source>
</evidence>
<reference evidence="5 6" key="1">
    <citation type="submission" date="2024-03" db="EMBL/GenBank/DDBJ databases">
        <title>Human intestinal bacterial collection.</title>
        <authorList>
            <person name="Pauvert C."/>
            <person name="Hitch T.C.A."/>
            <person name="Clavel T."/>
        </authorList>
    </citation>
    <scope>NUCLEOTIDE SEQUENCE [LARGE SCALE GENOMIC DNA]</scope>
    <source>
        <strain evidence="5 6">CLA-AA-H192</strain>
    </source>
</reference>
<dbReference type="SUPFAM" id="SSF46785">
    <property type="entry name" value="Winged helix' DNA-binding domain"/>
    <property type="match status" value="1"/>
</dbReference>
<name>A0ABV1G3R3_9FIRM</name>
<gene>
    <name evidence="5" type="ORF">WMO66_01725</name>
</gene>
<dbReference type="InterPro" id="IPR001845">
    <property type="entry name" value="HTH_ArsR_DNA-bd_dom"/>
</dbReference>
<evidence type="ECO:0000313" key="6">
    <source>
        <dbReference type="Proteomes" id="UP001491552"/>
    </source>
</evidence>
<dbReference type="InterPro" id="IPR011991">
    <property type="entry name" value="ArsR-like_HTH"/>
</dbReference>
<dbReference type="PANTHER" id="PTHR33154">
    <property type="entry name" value="TRANSCRIPTIONAL REGULATOR, ARSR FAMILY"/>
    <property type="match status" value="1"/>
</dbReference>
<organism evidence="5 6">
    <name type="scientific">Faecousia intestinalis</name>
    <dbReference type="NCBI Taxonomy" id="3133167"/>
    <lineage>
        <taxon>Bacteria</taxon>
        <taxon>Bacillati</taxon>
        <taxon>Bacillota</taxon>
        <taxon>Clostridia</taxon>
        <taxon>Eubacteriales</taxon>
        <taxon>Oscillospiraceae</taxon>
        <taxon>Faecousia</taxon>
    </lineage>
</organism>
<keyword evidence="1" id="KW-0805">Transcription regulation</keyword>
<dbReference type="InterPro" id="IPR036390">
    <property type="entry name" value="WH_DNA-bd_sf"/>
</dbReference>
<dbReference type="RefSeq" id="WP_349134686.1">
    <property type="nucleotide sequence ID" value="NZ_JBBMFF010000097.1"/>
</dbReference>
<dbReference type="SMART" id="SM00418">
    <property type="entry name" value="HTH_ARSR"/>
    <property type="match status" value="1"/>
</dbReference>
<dbReference type="CDD" id="cd00090">
    <property type="entry name" value="HTH_ARSR"/>
    <property type="match status" value="1"/>
</dbReference>
<dbReference type="InterPro" id="IPR036388">
    <property type="entry name" value="WH-like_DNA-bd_sf"/>
</dbReference>
<proteinExistence type="predicted"/>
<evidence type="ECO:0000256" key="1">
    <source>
        <dbReference type="ARBA" id="ARBA00023015"/>
    </source>
</evidence>
<dbReference type="NCBIfam" id="NF033788">
    <property type="entry name" value="HTH_metalloreg"/>
    <property type="match status" value="1"/>
</dbReference>
<dbReference type="InterPro" id="IPR051081">
    <property type="entry name" value="HTH_MetalResp_TranReg"/>
</dbReference>
<dbReference type="Gene3D" id="1.10.10.10">
    <property type="entry name" value="Winged helix-like DNA-binding domain superfamily/Winged helix DNA-binding domain"/>
    <property type="match status" value="1"/>
</dbReference>
<dbReference type="Proteomes" id="UP001491552">
    <property type="component" value="Unassembled WGS sequence"/>
</dbReference>
<dbReference type="EMBL" id="JBBMFF010000097">
    <property type="protein sequence ID" value="MEQ2509979.1"/>
    <property type="molecule type" value="Genomic_DNA"/>
</dbReference>
<dbReference type="PRINTS" id="PR00778">
    <property type="entry name" value="HTHARSR"/>
</dbReference>